<evidence type="ECO:0000313" key="3">
    <source>
        <dbReference type="Proteomes" id="UP001596483"/>
    </source>
</evidence>
<keyword evidence="1" id="KW-0812">Transmembrane</keyword>
<dbReference type="EMBL" id="JBHTCT010000021">
    <property type="protein sequence ID" value="MFC7365080.1"/>
    <property type="molecule type" value="Genomic_DNA"/>
</dbReference>
<evidence type="ECO:0000256" key="1">
    <source>
        <dbReference type="SAM" id="Phobius"/>
    </source>
</evidence>
<feature type="transmembrane region" description="Helical" evidence="1">
    <location>
        <begin position="81"/>
        <end position="102"/>
    </location>
</feature>
<evidence type="ECO:0008006" key="4">
    <source>
        <dbReference type="Google" id="ProtNLM"/>
    </source>
</evidence>
<organism evidence="2 3">
    <name type="scientific">Bhargavaea changchunensis</name>
    <dbReference type="NCBI Taxonomy" id="2134037"/>
    <lineage>
        <taxon>Bacteria</taxon>
        <taxon>Bacillati</taxon>
        <taxon>Bacillota</taxon>
        <taxon>Bacilli</taxon>
        <taxon>Bacillales</taxon>
        <taxon>Caryophanaceae</taxon>
        <taxon>Bhargavaea</taxon>
    </lineage>
</organism>
<dbReference type="RefSeq" id="WP_157295050.1">
    <property type="nucleotide sequence ID" value="NZ_JBHTCT010000021.1"/>
</dbReference>
<comment type="caution">
    <text evidence="2">The sequence shown here is derived from an EMBL/GenBank/DDBJ whole genome shotgun (WGS) entry which is preliminary data.</text>
</comment>
<keyword evidence="1" id="KW-0472">Membrane</keyword>
<sequence length="120" mass="14090">MDFFIKRNWKITKEIATETKRNWNLFREQAARADKAKMFTLVYMSAVFLLAFLASWYVSALFVVLGIGMGLYLGITDHPGFFALLLLPLVGVVTLKLTQLYWTRFYPAYRKEFFNKMNLQ</sequence>
<keyword evidence="1" id="KW-1133">Transmembrane helix</keyword>
<accession>A0ABW2NGM9</accession>
<gene>
    <name evidence="2" type="ORF">ACFQQH_08085</name>
</gene>
<protein>
    <recommendedName>
        <fullName evidence="4">Holin-X, holin superfamily III</fullName>
    </recommendedName>
</protein>
<evidence type="ECO:0000313" key="2">
    <source>
        <dbReference type="EMBL" id="MFC7365080.1"/>
    </source>
</evidence>
<feature type="transmembrane region" description="Helical" evidence="1">
    <location>
        <begin position="42"/>
        <end position="75"/>
    </location>
</feature>
<name>A0ABW2NGM9_9BACL</name>
<proteinExistence type="predicted"/>
<keyword evidence="3" id="KW-1185">Reference proteome</keyword>
<dbReference type="Proteomes" id="UP001596483">
    <property type="component" value="Unassembled WGS sequence"/>
</dbReference>
<reference evidence="3" key="1">
    <citation type="journal article" date="2019" name="Int. J. Syst. Evol. Microbiol.">
        <title>The Global Catalogue of Microorganisms (GCM) 10K type strain sequencing project: providing services to taxonomists for standard genome sequencing and annotation.</title>
        <authorList>
            <consortium name="The Broad Institute Genomics Platform"/>
            <consortium name="The Broad Institute Genome Sequencing Center for Infectious Disease"/>
            <person name="Wu L."/>
            <person name="Ma J."/>
        </authorList>
    </citation>
    <scope>NUCLEOTIDE SEQUENCE [LARGE SCALE GENOMIC DNA]</scope>
    <source>
        <strain evidence="3">JCM 4738</strain>
    </source>
</reference>